<dbReference type="KEGG" id="abam:B1s21122_02230"/>
<dbReference type="InterPro" id="IPR012337">
    <property type="entry name" value="RNaseH-like_sf"/>
</dbReference>
<dbReference type="SUPFAM" id="SSF158682">
    <property type="entry name" value="TerB-like"/>
    <property type="match status" value="1"/>
</dbReference>
<organism evidence="5 6">
    <name type="scientific">Candidatus Nanopelagicus limnae</name>
    <dbReference type="NCBI Taxonomy" id="1884634"/>
    <lineage>
        <taxon>Bacteria</taxon>
        <taxon>Bacillati</taxon>
        <taxon>Actinomycetota</taxon>
        <taxon>Actinomycetes</taxon>
        <taxon>Candidatus Nanopelagicales</taxon>
        <taxon>Candidatus Nanopelagicaceae</taxon>
        <taxon>Candidatus Nanopelagicus</taxon>
    </lineage>
</organism>
<dbReference type="GO" id="GO:0008408">
    <property type="term" value="F:3'-5' exonuclease activity"/>
    <property type="evidence" value="ECO:0007669"/>
    <property type="project" value="TreeGrafter"/>
</dbReference>
<dbReference type="SUPFAM" id="SSF52113">
    <property type="entry name" value="BRCT domain"/>
    <property type="match status" value="1"/>
</dbReference>
<dbReference type="InterPro" id="IPR036397">
    <property type="entry name" value="RNaseH_sf"/>
</dbReference>
<evidence type="ECO:0000259" key="4">
    <source>
        <dbReference type="SMART" id="SM00479"/>
    </source>
</evidence>
<feature type="domain" description="Exonuclease" evidence="4">
    <location>
        <begin position="27"/>
        <end position="189"/>
    </location>
</feature>
<gene>
    <name evidence="5" type="ORF">B1s21122_02230</name>
</gene>
<reference evidence="6" key="1">
    <citation type="submission" date="2016-10" db="EMBL/GenBank/DDBJ databases">
        <title>High microdiversification within the ubiquitous acI lineage of Actinobacteria.</title>
        <authorList>
            <person name="Neuenschwander S.M."/>
            <person name="Salcher M."/>
            <person name="Ghai R."/>
            <person name="Pernthaler J."/>
        </authorList>
    </citation>
    <scope>NUCLEOTIDE SEQUENCE [LARGE SCALE GENOMIC DNA]</scope>
</reference>
<dbReference type="EMBL" id="CP016768">
    <property type="protein sequence ID" value="ASY09170.1"/>
    <property type="molecule type" value="Genomic_DNA"/>
</dbReference>
<dbReference type="InterPro" id="IPR013520">
    <property type="entry name" value="Ribonucl_H"/>
</dbReference>
<protein>
    <submittedName>
        <fullName evidence="5">DNA polymerase III subunit epsilon</fullName>
    </submittedName>
</protein>
<accession>A0A249JXC5</accession>
<dbReference type="PANTHER" id="PTHR30231">
    <property type="entry name" value="DNA POLYMERASE III SUBUNIT EPSILON"/>
    <property type="match status" value="1"/>
</dbReference>
<dbReference type="OrthoDB" id="3928741at2"/>
<evidence type="ECO:0000313" key="6">
    <source>
        <dbReference type="Proteomes" id="UP000217153"/>
    </source>
</evidence>
<dbReference type="FunFam" id="3.30.420.10:FF:000045">
    <property type="entry name" value="3'-5' exonuclease DinG"/>
    <property type="match status" value="1"/>
</dbReference>
<dbReference type="InterPro" id="IPR036420">
    <property type="entry name" value="BRCT_dom_sf"/>
</dbReference>
<keyword evidence="3" id="KW-0269">Exonuclease</keyword>
<dbReference type="Pfam" id="PF00929">
    <property type="entry name" value="RNase_T"/>
    <property type="match status" value="1"/>
</dbReference>
<sequence>MGDLIKGPWSLLNSASKKLMMPSSEIEYVVLDTETTGTMKADRIVEIALVAFKGNEVIEEWSTLINPQRDVGKTNIHGITASMVSSAPIFGDVINDVFRMINNRVIVAHNLGFDARMLIQEFNRANTQGDIGKGFCTMTAARRLLPAGKSSLSDACDEVGIKIVDAHSALGDCKMTMELFNHLSEDEQEVSSAMVDYSSDTNPARILVRTAFSNKKDDALERIQAFTKKIPFPTSDEKFIAYLLLLNMAMQDLIISSDEESELNKWAEDLGVSQKDVLKLHTGYLDSFIQAALRDGVITVQEREMIEKVGAALRLPVVIPETAQPIKANSDNLSVGKKVCFTGAAVGFNGEQISREDLEALAAKVGLHPVNDVTKRGCDVLVTADESSMSGKSKKAKGWGIPIISVEKFITFCTFG</sequence>
<dbReference type="Gene3D" id="3.30.420.10">
    <property type="entry name" value="Ribonuclease H-like superfamily/Ribonuclease H"/>
    <property type="match status" value="1"/>
</dbReference>
<keyword evidence="1" id="KW-0540">Nuclease</keyword>
<keyword evidence="2" id="KW-0378">Hydrolase</keyword>
<dbReference type="CDD" id="cd06127">
    <property type="entry name" value="DEDDh"/>
    <property type="match status" value="1"/>
</dbReference>
<evidence type="ECO:0000313" key="5">
    <source>
        <dbReference type="EMBL" id="ASY09170.1"/>
    </source>
</evidence>
<evidence type="ECO:0000256" key="1">
    <source>
        <dbReference type="ARBA" id="ARBA00022722"/>
    </source>
</evidence>
<dbReference type="NCBIfam" id="TIGR00573">
    <property type="entry name" value="dnaq"/>
    <property type="match status" value="1"/>
</dbReference>
<dbReference type="GO" id="GO:0006260">
    <property type="term" value="P:DNA replication"/>
    <property type="evidence" value="ECO:0007669"/>
    <property type="project" value="InterPro"/>
</dbReference>
<dbReference type="Gene3D" id="3.40.50.10190">
    <property type="entry name" value="BRCT domain"/>
    <property type="match status" value="1"/>
</dbReference>
<name>A0A249JXC5_9ACTN</name>
<dbReference type="InterPro" id="IPR006054">
    <property type="entry name" value="DnaQ"/>
</dbReference>
<dbReference type="AlphaFoldDB" id="A0A249JXC5"/>
<dbReference type="GO" id="GO:0003887">
    <property type="term" value="F:DNA-directed DNA polymerase activity"/>
    <property type="evidence" value="ECO:0007669"/>
    <property type="project" value="InterPro"/>
</dbReference>
<keyword evidence="6" id="KW-1185">Reference proteome</keyword>
<dbReference type="GO" id="GO:0003677">
    <property type="term" value="F:DNA binding"/>
    <property type="evidence" value="ECO:0007669"/>
    <property type="project" value="InterPro"/>
</dbReference>
<dbReference type="RefSeq" id="WP_095680474.1">
    <property type="nucleotide sequence ID" value="NZ_CP016768.2"/>
</dbReference>
<evidence type="ECO:0000256" key="3">
    <source>
        <dbReference type="ARBA" id="ARBA00022839"/>
    </source>
</evidence>
<proteinExistence type="predicted"/>
<evidence type="ECO:0000256" key="2">
    <source>
        <dbReference type="ARBA" id="ARBA00022801"/>
    </source>
</evidence>
<dbReference type="SUPFAM" id="SSF53098">
    <property type="entry name" value="Ribonuclease H-like"/>
    <property type="match status" value="1"/>
</dbReference>
<dbReference type="Proteomes" id="UP000217153">
    <property type="component" value="Chromosome"/>
</dbReference>
<dbReference type="PANTHER" id="PTHR30231:SF4">
    <property type="entry name" value="PROTEIN NEN2"/>
    <property type="match status" value="1"/>
</dbReference>
<dbReference type="InterPro" id="IPR029024">
    <property type="entry name" value="TerB-like"/>
</dbReference>
<dbReference type="SMART" id="SM00479">
    <property type="entry name" value="EXOIII"/>
    <property type="match status" value="1"/>
</dbReference>